<dbReference type="Proteomes" id="UP000004688">
    <property type="component" value="Chromosome"/>
</dbReference>
<reference evidence="7 8" key="1">
    <citation type="journal article" date="2013" name="PLoS ONE">
        <title>Poles Apart: Arctic and Antarctic Octadecabacter strains Share High Genome Plasticity and a New Type of Xanthorhodopsin.</title>
        <authorList>
            <person name="Vollmers J."/>
            <person name="Voget S."/>
            <person name="Dietrich S."/>
            <person name="Gollnow K."/>
            <person name="Smits M."/>
            <person name="Meyer K."/>
            <person name="Brinkhoff T."/>
            <person name="Simon M."/>
            <person name="Daniel R."/>
        </authorList>
    </citation>
    <scope>NUCLEOTIDE SEQUENCE [LARGE SCALE GENOMIC DNA]</scope>
    <source>
        <strain evidence="7 8">238</strain>
    </source>
</reference>
<dbReference type="PANTHER" id="PTHR20855">
    <property type="entry name" value="ADIPOR/PROGESTIN RECEPTOR-RELATED"/>
    <property type="match status" value="1"/>
</dbReference>
<evidence type="ECO:0000313" key="7">
    <source>
        <dbReference type="EMBL" id="AGI73338.1"/>
    </source>
</evidence>
<evidence type="ECO:0000256" key="1">
    <source>
        <dbReference type="ARBA" id="ARBA00004141"/>
    </source>
</evidence>
<feature type="transmembrane region" description="Helical" evidence="6">
    <location>
        <begin position="188"/>
        <end position="206"/>
    </location>
</feature>
<dbReference type="Pfam" id="PF03006">
    <property type="entry name" value="HlyIII"/>
    <property type="match status" value="1"/>
</dbReference>
<dbReference type="HOGENOM" id="CLU_051078_1_2_5"/>
<keyword evidence="5" id="KW-0479">Metal-binding</keyword>
<evidence type="ECO:0000256" key="6">
    <source>
        <dbReference type="SAM" id="Phobius"/>
    </source>
</evidence>
<sequence>MGRIRGSIANLARKSAVAKPCPQARVKSLSCFMTQRHNVQTQFGDYLERMNISDPYPDYTRGERIADGAVHAAGIVFAIVATILLIVAASGETSVGTVVALSIYGAALIGSFIASACYHFTPWDRPRSLLRRIDHAAIYLKIAGTYTPLVVLIGSAFAYGVLGLVWALAAVGAIAKLFFWARPSRWGVGLYLGLGWLSVALVSSLIPLVSGVTLGLIVAGGLVYSLGAIVFSIDKLRYQNAIWHSFVLAASVCFCLAIALGVLPAT</sequence>
<proteinExistence type="predicted"/>
<feature type="binding site" evidence="5">
    <location>
        <position position="244"/>
    </location>
    <ligand>
        <name>Zn(2+)</name>
        <dbReference type="ChEBI" id="CHEBI:29105"/>
    </ligand>
</feature>
<name>M9RNL2_9RHOB</name>
<accession>M9RNL2</accession>
<feature type="transmembrane region" description="Helical" evidence="6">
    <location>
        <begin position="212"/>
        <end position="233"/>
    </location>
</feature>
<evidence type="ECO:0000256" key="4">
    <source>
        <dbReference type="ARBA" id="ARBA00023136"/>
    </source>
</evidence>
<dbReference type="eggNOG" id="COG1272">
    <property type="taxonomic scope" value="Bacteria"/>
</dbReference>
<dbReference type="GO" id="GO:0046872">
    <property type="term" value="F:metal ion binding"/>
    <property type="evidence" value="ECO:0007669"/>
    <property type="project" value="UniProtKB-KW"/>
</dbReference>
<gene>
    <name evidence="7" type="ORF">OA238_c33570</name>
</gene>
<evidence type="ECO:0000313" key="8">
    <source>
        <dbReference type="Proteomes" id="UP000004688"/>
    </source>
</evidence>
<dbReference type="GO" id="GO:0016020">
    <property type="term" value="C:membrane"/>
    <property type="evidence" value="ECO:0007669"/>
    <property type="project" value="UniProtKB-SubCell"/>
</dbReference>
<organism evidence="7 8">
    <name type="scientific">Octadecabacter arcticus 238</name>
    <dbReference type="NCBI Taxonomy" id="391616"/>
    <lineage>
        <taxon>Bacteria</taxon>
        <taxon>Pseudomonadati</taxon>
        <taxon>Pseudomonadota</taxon>
        <taxon>Alphaproteobacteria</taxon>
        <taxon>Rhodobacterales</taxon>
        <taxon>Roseobacteraceae</taxon>
        <taxon>Octadecabacter</taxon>
    </lineage>
</organism>
<evidence type="ECO:0000256" key="3">
    <source>
        <dbReference type="ARBA" id="ARBA00022989"/>
    </source>
</evidence>
<dbReference type="KEGG" id="oar:OA238_c33570"/>
<keyword evidence="4 6" id="KW-0472">Membrane</keyword>
<feature type="transmembrane region" description="Helical" evidence="6">
    <location>
        <begin position="245"/>
        <end position="265"/>
    </location>
</feature>
<evidence type="ECO:0008006" key="9">
    <source>
        <dbReference type="Google" id="ProtNLM"/>
    </source>
</evidence>
<feature type="binding site" evidence="5">
    <location>
        <position position="119"/>
    </location>
    <ligand>
        <name>Zn(2+)</name>
        <dbReference type="ChEBI" id="CHEBI:29105"/>
    </ligand>
</feature>
<feature type="transmembrane region" description="Helical" evidence="6">
    <location>
        <begin position="95"/>
        <end position="118"/>
    </location>
</feature>
<dbReference type="STRING" id="391616.OA238_c33570"/>
<comment type="subcellular location">
    <subcellularLocation>
        <location evidence="1">Membrane</location>
        <topology evidence="1">Multi-pass membrane protein</topology>
    </subcellularLocation>
</comment>
<dbReference type="AlphaFoldDB" id="M9RNL2"/>
<feature type="transmembrane region" description="Helical" evidence="6">
    <location>
        <begin position="69"/>
        <end position="89"/>
    </location>
</feature>
<evidence type="ECO:0000256" key="2">
    <source>
        <dbReference type="ARBA" id="ARBA00022692"/>
    </source>
</evidence>
<dbReference type="PANTHER" id="PTHR20855:SF3">
    <property type="entry name" value="LD03007P"/>
    <property type="match status" value="1"/>
</dbReference>
<keyword evidence="5" id="KW-0862">Zinc</keyword>
<keyword evidence="2 6" id="KW-0812">Transmembrane</keyword>
<keyword evidence="3 6" id="KW-1133">Transmembrane helix</keyword>
<feature type="transmembrane region" description="Helical" evidence="6">
    <location>
        <begin position="138"/>
        <end position="158"/>
    </location>
</feature>
<protein>
    <recommendedName>
        <fullName evidence="9">Hemolysin III</fullName>
    </recommendedName>
</protein>
<evidence type="ECO:0000256" key="5">
    <source>
        <dbReference type="PIRSR" id="PIRSR604254-1"/>
    </source>
</evidence>
<keyword evidence="8" id="KW-1185">Reference proteome</keyword>
<feature type="transmembrane region" description="Helical" evidence="6">
    <location>
        <begin position="164"/>
        <end position="181"/>
    </location>
</feature>
<dbReference type="InterPro" id="IPR004254">
    <property type="entry name" value="AdipoR/HlyIII-related"/>
</dbReference>
<dbReference type="EMBL" id="CP003742">
    <property type="protein sequence ID" value="AGI73338.1"/>
    <property type="molecule type" value="Genomic_DNA"/>
</dbReference>